<dbReference type="Pfam" id="PF26520">
    <property type="entry name" value="MftB_chaperone"/>
    <property type="match status" value="1"/>
</dbReference>
<comment type="caution">
    <text evidence="1">The sequence shown here is derived from an EMBL/GenBank/DDBJ whole genome shotgun (WGS) entry which is preliminary data.</text>
</comment>
<dbReference type="NCBIfam" id="TIGR03967">
    <property type="entry name" value="mycofact_MftB"/>
    <property type="match status" value="1"/>
</dbReference>
<dbReference type="EMBL" id="JABACI010000001">
    <property type="protein sequence ID" value="NLP82966.1"/>
    <property type="molecule type" value="Genomic_DNA"/>
</dbReference>
<reference evidence="1 2" key="1">
    <citation type="submission" date="2020-04" db="EMBL/GenBank/DDBJ databases">
        <title>CFH 90308 Microbacterium sp.</title>
        <authorList>
            <person name="Nie G."/>
            <person name="Ming H."/>
            <person name="Xia T."/>
        </authorList>
    </citation>
    <scope>NUCLEOTIDE SEQUENCE [LARGE SCALE GENOMIC DNA]</scope>
    <source>
        <strain evidence="1 2">CFH 90308</strain>
    </source>
</reference>
<name>A0ABX1K7H1_9MICO</name>
<organism evidence="1 2">
    <name type="scientific">Microbacterium salsuginis</name>
    <dbReference type="NCBI Taxonomy" id="2722803"/>
    <lineage>
        <taxon>Bacteria</taxon>
        <taxon>Bacillati</taxon>
        <taxon>Actinomycetota</taxon>
        <taxon>Actinomycetes</taxon>
        <taxon>Micrococcales</taxon>
        <taxon>Microbacteriaceae</taxon>
        <taxon>Microbacterium</taxon>
    </lineage>
</organism>
<protein>
    <submittedName>
        <fullName evidence="1">Mycofactocin biosynthesis chaperone MftB</fullName>
    </submittedName>
</protein>
<accession>A0ABX1K7H1</accession>
<dbReference type="RefSeq" id="WP_168911424.1">
    <property type="nucleotide sequence ID" value="NZ_JABACI010000001.1"/>
</dbReference>
<proteinExistence type="predicted"/>
<sequence length="90" mass="9889">MSDLTLHSTLRVHPRVSIRPEPFGALLYHFGTRQLSFLKSPQLLAVVENMDDATVGEALATAGVRDAEIPAYLRALDTLRASEMLVERAA</sequence>
<dbReference type="Proteomes" id="UP001429745">
    <property type="component" value="Unassembled WGS sequence"/>
</dbReference>
<gene>
    <name evidence="1" type="primary">mftB</name>
    <name evidence="1" type="ORF">HF576_03825</name>
</gene>
<dbReference type="InterPro" id="IPR023850">
    <property type="entry name" value="MftB"/>
</dbReference>
<evidence type="ECO:0000313" key="1">
    <source>
        <dbReference type="EMBL" id="NLP82966.1"/>
    </source>
</evidence>
<evidence type="ECO:0000313" key="2">
    <source>
        <dbReference type="Proteomes" id="UP001429745"/>
    </source>
</evidence>
<keyword evidence="2" id="KW-1185">Reference proteome</keyword>